<feature type="domain" description="Superoxide dismutase copper/zinc binding" evidence="11">
    <location>
        <begin position="132"/>
        <end position="267"/>
    </location>
</feature>
<comment type="cofactor">
    <cofactor evidence="9">
        <name>Zn(2+)</name>
        <dbReference type="ChEBI" id="CHEBI:29105"/>
    </cofactor>
    <text evidence="9">Binds 1 zinc ion per subunit.</text>
</comment>
<evidence type="ECO:0000256" key="3">
    <source>
        <dbReference type="ARBA" id="ARBA00022833"/>
    </source>
</evidence>
<evidence type="ECO:0000259" key="11">
    <source>
        <dbReference type="Pfam" id="PF00080"/>
    </source>
</evidence>
<dbReference type="EMBL" id="KQ965861">
    <property type="protein sequence ID" value="KXS09502.1"/>
    <property type="molecule type" value="Genomic_DNA"/>
</dbReference>
<gene>
    <name evidence="12" type="ORF">M427DRAFT_64017</name>
</gene>
<dbReference type="InterPro" id="IPR018152">
    <property type="entry name" value="SOD_Cu/Zn_BS"/>
</dbReference>
<evidence type="ECO:0000256" key="4">
    <source>
        <dbReference type="ARBA" id="ARBA00022862"/>
    </source>
</evidence>
<accession>A0A138ZYB6</accession>
<dbReference type="Proteomes" id="UP000070544">
    <property type="component" value="Unassembled WGS sequence"/>
</dbReference>
<keyword evidence="2 9" id="KW-0479">Metal-binding</keyword>
<dbReference type="FunFam" id="2.60.40.200:FF:000003">
    <property type="entry name" value="Superoxide dismutase [Cu-Zn], chloroplastic"/>
    <property type="match status" value="1"/>
</dbReference>
<keyword evidence="3 9" id="KW-0862">Zinc</keyword>
<feature type="signal peptide" evidence="10">
    <location>
        <begin position="1"/>
        <end position="21"/>
    </location>
</feature>
<evidence type="ECO:0000256" key="8">
    <source>
        <dbReference type="ARBA" id="ARBA00049204"/>
    </source>
</evidence>
<dbReference type="CDD" id="cd00305">
    <property type="entry name" value="Cu-Zn_Superoxide_Dismutase"/>
    <property type="match status" value="1"/>
</dbReference>
<dbReference type="EC" id="1.15.1.1" evidence="9"/>
<dbReference type="InterPro" id="IPR001424">
    <property type="entry name" value="SOD_Cu_Zn_dom"/>
</dbReference>
<comment type="function">
    <text evidence="9">Destroys radicals which are normally produced within the cells and which are toxic to biological systems.</text>
</comment>
<dbReference type="InterPro" id="IPR024134">
    <property type="entry name" value="SOD_Cu/Zn_/chaperone"/>
</dbReference>
<proteinExistence type="inferred from homology"/>
<comment type="catalytic activity">
    <reaction evidence="8 9">
        <text>2 superoxide + 2 H(+) = H2O2 + O2</text>
        <dbReference type="Rhea" id="RHEA:20696"/>
        <dbReference type="ChEBI" id="CHEBI:15378"/>
        <dbReference type="ChEBI" id="CHEBI:15379"/>
        <dbReference type="ChEBI" id="CHEBI:16240"/>
        <dbReference type="ChEBI" id="CHEBI:18421"/>
        <dbReference type="EC" id="1.15.1.1"/>
    </reaction>
</comment>
<dbReference type="PROSITE" id="PS00087">
    <property type="entry name" value="SOD_CU_ZN_1"/>
    <property type="match status" value="1"/>
</dbReference>
<dbReference type="GO" id="GO:0005507">
    <property type="term" value="F:copper ion binding"/>
    <property type="evidence" value="ECO:0007669"/>
    <property type="project" value="InterPro"/>
</dbReference>
<evidence type="ECO:0000256" key="5">
    <source>
        <dbReference type="ARBA" id="ARBA00023002"/>
    </source>
</evidence>
<dbReference type="GO" id="GO:0004784">
    <property type="term" value="F:superoxide dismutase activity"/>
    <property type="evidence" value="ECO:0007669"/>
    <property type="project" value="UniProtKB-EC"/>
</dbReference>
<comment type="similarity">
    <text evidence="1 9">Belongs to the Cu-Zn superoxide dismutase family.</text>
</comment>
<dbReference type="SUPFAM" id="SSF49329">
    <property type="entry name" value="Cu,Zn superoxide dismutase-like"/>
    <property type="match status" value="1"/>
</dbReference>
<keyword evidence="13" id="KW-1185">Reference proteome</keyword>
<dbReference type="PROSITE" id="PS00332">
    <property type="entry name" value="SOD_CU_ZN_2"/>
    <property type="match status" value="1"/>
</dbReference>
<dbReference type="AlphaFoldDB" id="A0A138ZYB6"/>
<name>A0A138ZYB6_GONPJ</name>
<dbReference type="Gene3D" id="2.60.40.200">
    <property type="entry name" value="Superoxide dismutase, copper/zinc binding domain"/>
    <property type="match status" value="1"/>
</dbReference>
<keyword evidence="4" id="KW-0049">Antioxidant</keyword>
<evidence type="ECO:0000256" key="10">
    <source>
        <dbReference type="SAM" id="SignalP"/>
    </source>
</evidence>
<evidence type="ECO:0000256" key="6">
    <source>
        <dbReference type="ARBA" id="ARBA00023008"/>
    </source>
</evidence>
<sequence length="272" mass="28693">MSSRASIAILVFATIIASVFAQTATLGYTPGIILWENPNFEGQNGETGGTTGCFGIKHSIAFRSYKITPSTTVRFYSDLDCRGQLVGESSSDKADVTFMSPPLSIRLDHSNAPAPQPKSLKAVAILSGNSTVKGSVTFTQVTVDEPTSIAVNLTGLKPGLHGFHIHVYGDLSNGCASFGLHWNPFNVTHGDIKDDSRHEGDLGNLLAEADGTIKTTFTDTHVKLFGHLSVVGRGIIIHADQDDLGRGNFTDSKTVGHSGARLACGIIGLAAP</sequence>
<evidence type="ECO:0000313" key="13">
    <source>
        <dbReference type="Proteomes" id="UP000070544"/>
    </source>
</evidence>
<protein>
    <recommendedName>
        <fullName evidence="9">Superoxide dismutase [Cu-Zn]</fullName>
        <ecNumber evidence="9">1.15.1.1</ecNumber>
    </recommendedName>
</protein>
<dbReference type="OrthoDB" id="2419552at2759"/>
<evidence type="ECO:0000256" key="1">
    <source>
        <dbReference type="ARBA" id="ARBA00010457"/>
    </source>
</evidence>
<organism evidence="12 13">
    <name type="scientific">Gonapodya prolifera (strain JEL478)</name>
    <name type="common">Monoblepharis prolifera</name>
    <dbReference type="NCBI Taxonomy" id="1344416"/>
    <lineage>
        <taxon>Eukaryota</taxon>
        <taxon>Fungi</taxon>
        <taxon>Fungi incertae sedis</taxon>
        <taxon>Chytridiomycota</taxon>
        <taxon>Chytridiomycota incertae sedis</taxon>
        <taxon>Monoblepharidomycetes</taxon>
        <taxon>Monoblepharidales</taxon>
        <taxon>Gonapodyaceae</taxon>
        <taxon>Gonapodya</taxon>
    </lineage>
</organism>
<dbReference type="STRING" id="1344416.A0A138ZYB6"/>
<reference evidence="12 13" key="1">
    <citation type="journal article" date="2015" name="Genome Biol. Evol.">
        <title>Phylogenomic analyses indicate that early fungi evolved digesting cell walls of algal ancestors of land plants.</title>
        <authorList>
            <person name="Chang Y."/>
            <person name="Wang S."/>
            <person name="Sekimoto S."/>
            <person name="Aerts A.L."/>
            <person name="Choi C."/>
            <person name="Clum A."/>
            <person name="LaButti K.M."/>
            <person name="Lindquist E.A."/>
            <person name="Yee Ngan C."/>
            <person name="Ohm R.A."/>
            <person name="Salamov A.A."/>
            <person name="Grigoriev I.V."/>
            <person name="Spatafora J.W."/>
            <person name="Berbee M.L."/>
        </authorList>
    </citation>
    <scope>NUCLEOTIDE SEQUENCE [LARGE SCALE GENOMIC DNA]</scope>
    <source>
        <strain evidence="12 13">JEL478</strain>
    </source>
</reference>
<evidence type="ECO:0000256" key="2">
    <source>
        <dbReference type="ARBA" id="ARBA00022723"/>
    </source>
</evidence>
<keyword evidence="10" id="KW-0732">Signal</keyword>
<keyword evidence="5 9" id="KW-0560">Oxidoreductase</keyword>
<dbReference type="PANTHER" id="PTHR10003">
    <property type="entry name" value="SUPEROXIDE DISMUTASE CU-ZN -RELATED"/>
    <property type="match status" value="1"/>
</dbReference>
<comment type="cofactor">
    <cofactor evidence="9">
        <name>Cu cation</name>
        <dbReference type="ChEBI" id="CHEBI:23378"/>
    </cofactor>
    <text evidence="9">Binds 1 copper ion per subunit.</text>
</comment>
<dbReference type="Pfam" id="PF00080">
    <property type="entry name" value="Sod_Cu"/>
    <property type="match status" value="1"/>
</dbReference>
<dbReference type="PRINTS" id="PR00068">
    <property type="entry name" value="CUZNDISMTASE"/>
</dbReference>
<dbReference type="InterPro" id="IPR036423">
    <property type="entry name" value="SOD-like_Cu/Zn_dom_sf"/>
</dbReference>
<keyword evidence="6 9" id="KW-0186">Copper</keyword>
<evidence type="ECO:0000256" key="9">
    <source>
        <dbReference type="RuleBase" id="RU000393"/>
    </source>
</evidence>
<keyword evidence="7" id="KW-1015">Disulfide bond</keyword>
<evidence type="ECO:0000256" key="7">
    <source>
        <dbReference type="ARBA" id="ARBA00023157"/>
    </source>
</evidence>
<feature type="chain" id="PRO_5007295766" description="Superoxide dismutase [Cu-Zn]" evidence="10">
    <location>
        <begin position="22"/>
        <end position="272"/>
    </location>
</feature>
<evidence type="ECO:0000313" key="12">
    <source>
        <dbReference type="EMBL" id="KXS09502.1"/>
    </source>
</evidence>